<evidence type="ECO:0000256" key="7">
    <source>
        <dbReference type="ARBA" id="ARBA00022989"/>
    </source>
</evidence>
<dbReference type="InterPro" id="IPR055120">
    <property type="entry name" value="Chs-1/2_IV_N"/>
</dbReference>
<feature type="transmembrane region" description="Helical" evidence="14">
    <location>
        <begin position="292"/>
        <end position="311"/>
    </location>
</feature>
<name>A0A023PP45_PLADU</name>
<comment type="subcellular location">
    <subcellularLocation>
        <location evidence="1">Cell membrane</location>
        <topology evidence="1">Multi-pass membrane protein</topology>
    </subcellularLocation>
</comment>
<evidence type="ECO:0000313" key="16">
    <source>
        <dbReference type="EMBL" id="AHX26716.1"/>
    </source>
</evidence>
<dbReference type="CDD" id="cd04190">
    <property type="entry name" value="Chitin_synth_C"/>
    <property type="match status" value="1"/>
</dbReference>
<keyword evidence="7 14" id="KW-1133">Transmembrane helix</keyword>
<feature type="transmembrane region" description="Helical" evidence="14">
    <location>
        <begin position="81"/>
        <end position="108"/>
    </location>
</feature>
<keyword evidence="5" id="KW-0808">Transferase</keyword>
<comment type="similarity">
    <text evidence="11">Belongs to the chitin synthase family. Class IV subfamily.</text>
</comment>
<organism evidence="16">
    <name type="scientific">Platynereis dumerilii</name>
    <name type="common">Dumeril's clam worm</name>
    <dbReference type="NCBI Taxonomy" id="6359"/>
    <lineage>
        <taxon>Eukaryota</taxon>
        <taxon>Metazoa</taxon>
        <taxon>Spiralia</taxon>
        <taxon>Lophotrochozoa</taxon>
        <taxon>Annelida</taxon>
        <taxon>Polychaeta</taxon>
        <taxon>Errantia</taxon>
        <taxon>Phyllodocida</taxon>
        <taxon>Nereididae</taxon>
        <taxon>Platynereis</taxon>
    </lineage>
</organism>
<dbReference type="InterPro" id="IPR029044">
    <property type="entry name" value="Nucleotide-diphossugar_trans"/>
</dbReference>
<accession>A0A023PP45</accession>
<feature type="region of interest" description="Disordered" evidence="13">
    <location>
        <begin position="1385"/>
        <end position="1409"/>
    </location>
</feature>
<keyword evidence="9 14" id="KW-0472">Membrane</keyword>
<feature type="non-terminal residue" evidence="16">
    <location>
        <position position="1"/>
    </location>
</feature>
<evidence type="ECO:0000256" key="5">
    <source>
        <dbReference type="ARBA" id="ARBA00022679"/>
    </source>
</evidence>
<feature type="region of interest" description="Disordered" evidence="13">
    <location>
        <begin position="1329"/>
        <end position="1361"/>
    </location>
</feature>
<feature type="compositionally biased region" description="Polar residues" evidence="13">
    <location>
        <begin position="1"/>
        <end position="20"/>
    </location>
</feature>
<evidence type="ECO:0000256" key="4">
    <source>
        <dbReference type="ARBA" id="ARBA00022676"/>
    </source>
</evidence>
<evidence type="ECO:0000259" key="15">
    <source>
        <dbReference type="Pfam" id="PF23000"/>
    </source>
</evidence>
<keyword evidence="3" id="KW-1003">Cell membrane</keyword>
<dbReference type="PANTHER" id="PTHR22914">
    <property type="entry name" value="CHITIN SYNTHASE"/>
    <property type="match status" value="1"/>
</dbReference>
<dbReference type="GO" id="GO:0004100">
    <property type="term" value="F:chitin synthase activity"/>
    <property type="evidence" value="ECO:0007669"/>
    <property type="project" value="UniProtKB-EC"/>
</dbReference>
<evidence type="ECO:0000256" key="3">
    <source>
        <dbReference type="ARBA" id="ARBA00022475"/>
    </source>
</evidence>
<keyword evidence="8" id="KW-0175">Coiled coil</keyword>
<feature type="transmembrane region" description="Helical" evidence="14">
    <location>
        <begin position="1076"/>
        <end position="1104"/>
    </location>
</feature>
<reference evidence="16" key="1">
    <citation type="journal article" date="2014" name="Genome Biol. Evol.">
        <title>Early divergence, broad distribution, and high diversity of animal chitin synthases.</title>
        <authorList>
            <person name="Zakrzewski A.C."/>
            <person name="Weigert A."/>
            <person name="Helm C."/>
            <person name="Adamski M."/>
            <person name="Adamska M."/>
            <person name="Bleidorn C."/>
            <person name="Raible F."/>
            <person name="Hausen H."/>
        </authorList>
    </citation>
    <scope>NUCLEOTIDE SEQUENCE</scope>
    <source>
        <strain evidence="16">PlduCS3</strain>
    </source>
</reference>
<dbReference type="Pfam" id="PF03142">
    <property type="entry name" value="Chitin_synth_2"/>
    <property type="match status" value="1"/>
</dbReference>
<evidence type="ECO:0000256" key="12">
    <source>
        <dbReference type="ARBA" id="ARBA00048014"/>
    </source>
</evidence>
<evidence type="ECO:0000256" key="11">
    <source>
        <dbReference type="ARBA" id="ARBA00046329"/>
    </source>
</evidence>
<feature type="transmembrane region" description="Helical" evidence="14">
    <location>
        <begin position="1545"/>
        <end position="1566"/>
    </location>
</feature>
<keyword evidence="10" id="KW-0325">Glycoprotein</keyword>
<feature type="transmembrane region" description="Helical" evidence="14">
    <location>
        <begin position="1111"/>
        <end position="1130"/>
    </location>
</feature>
<dbReference type="PANTHER" id="PTHR22914:SF42">
    <property type="entry name" value="CHITIN SYNTHASE"/>
    <property type="match status" value="1"/>
</dbReference>
<dbReference type="FunFam" id="3.90.550.10:FF:000139">
    <property type="entry name" value="Chitin synthase 8"/>
    <property type="match status" value="1"/>
</dbReference>
<protein>
    <recommendedName>
        <fullName evidence="2">chitin synthase</fullName>
        <ecNumber evidence="2">2.4.1.16</ecNumber>
    </recommendedName>
</protein>
<evidence type="ECO:0000256" key="13">
    <source>
        <dbReference type="SAM" id="MobiDB-lite"/>
    </source>
</evidence>
<evidence type="ECO:0000256" key="14">
    <source>
        <dbReference type="SAM" id="Phobius"/>
    </source>
</evidence>
<feature type="domain" description="Chitin synthase chs-1/2 N-terminal putative transporter" evidence="15">
    <location>
        <begin position="76"/>
        <end position="328"/>
    </location>
</feature>
<dbReference type="EC" id="2.4.1.16" evidence="2"/>
<evidence type="ECO:0000256" key="6">
    <source>
        <dbReference type="ARBA" id="ARBA00022692"/>
    </source>
</evidence>
<sequence length="1695" mass="194426">SEQVPNSLLQGSPMSETNMASVRRRRDPVHDLEEGEGNQPNLSPYRHMNTEAWDVFMTVSRDSGIVAAQCFEGPVRIVKCVIYLLFFTIILCCTFASKVSLLIMTTGAGDLRKTKFERDLIIAMLAFAICIPNLFIFAESLLKSIFGNKAWPSFGVIFVVLLTEAAHTFGLCLLVYRVLPQFDGVRATLLMCTSCMIPAILKLIMTKGDRGPLSIIIDIIAVLMQGSMVFLITHFLTRDRGTLIELVDIVHVVSAVSLISFRYWENFIDRDIGAIPIQSFKMSLRVGRCKTYIFASLWKIGLTLAFAYILIPNMTPMADLFNNLRNESLFLNDSRLDLLPANNPIPMELNTTIAPPILTTSPVQADVDTLDLESFNRRFRFKRQAEENNTGDYYDYYDDDYYKNDDYDKDSTPVPDEDSKEDEEEDEEGEDEELNNDDKSVEKKKKKKIKIIKKKKKKPEPKDDYYNYDNNADTNRGRVGSIGDSIVPPPVRAVPVDYYNYDYQEEPVVQQSTREVDKVLFRFLPLIIQAVSGAICYYFARVACKLCMQGFGFSLPLTLVTPATASIFCYLCYLQGWTRILIPDVEIGFWKCSETYRASSFHWQMGCALALWWLSQLWINNHIWFPLSERLAKVERLFVLPQYCGILLEQSLMLNRRRNDWEEIPKLKRTKTDPTLDDSVSTSGSIISEGEKARIKEGVNNRIYVCATMWHETANEMVQVLKSVMRMDVDQAARSNAQEYFGVKDPDYYEFEAHVFIDDAMEYNKQTDRICNRFVRQLVDVIELAATSIHETQLVLAPPIKTPTPYGGRLTWTLPGGNAFYVHIKDKNKIRHKKRWSQVMYMYYLLGYRLLGSNDESIYGNQSDVGKREKMPSNSHITQRSRIFRSMNHFQRAQAENTYLLTLDGDIDFKAESVTLLVDRMKKNKKVGAACGRIHPIGTGPMVWYQKFEYAIGHWLQKAAEHMLGCVLCSPGCFSLFRGSAIMDDNVMRTYATKSTEARHYVQYDQGEDRWLCTLLLQQGYKVEYCAAADASTYAPETFREFYNQRRRWIPSTLANMMDLLSDYHRTVLVNDNISYLYMMYQAVVMGASLLAPATVILMVAGAIHVVVGGALYWLWLATSIGAAVFYMIVCFKCSPDRQITIAGYMSTFYAILMLAVTVGIVVQTSQDSWTSPNALFIMVFIGIFMLAGLLHPEEFMCLIPGVLYFLCIPSGFLLLFIYSMINMNIVSWGTREIPKLEDLNTVKNREKRNKRKEAIRGLKKFFMTICCCIKDKCVNFVEEKAKPQPKKDEIVKEIMAELGRMDSNKPESAAGSSGYATPRNTVMTEIERQSSYERSVYEGRSGYESRGSSHGRPGLGNSLLEERQRSIVRQLDSIHKDMNRLYDTNNPTPAQGQAPATRTNVNDKYKDSESMVYGQTNRERDPYYSCIQNEPKIQRDDLVNPFWITEKELKRGPVRYLDNNETQFWQKLIEKYLYPLSLDKDHEAKIKTDLRTLRNNAAFLFFMLNFLWLFIIFLLQVVQDQLKDTLYIRVPKRGGTEEKHFEPLSVAFLIFFALIILIQFISMLFHRYGTFLHILASTSLRCCSKKYEPIGVEDIVQTVKELQKIKGIADDEDEPEPDYDILGDDIDDTNPDVVSCGAESQRRRKPLHYSNKTLRGAFVKRYNALSKRSARNKQKNQRPGIAQVFDNVAFQDKI</sequence>
<dbReference type="EMBL" id="KJ405470">
    <property type="protein sequence ID" value="AHX26716.1"/>
    <property type="molecule type" value="mRNA"/>
</dbReference>
<feature type="transmembrane region" description="Helical" evidence="14">
    <location>
        <begin position="1498"/>
        <end position="1519"/>
    </location>
</feature>
<feature type="region of interest" description="Disordered" evidence="13">
    <location>
        <begin position="404"/>
        <end position="440"/>
    </location>
</feature>
<dbReference type="SUPFAM" id="SSF53448">
    <property type="entry name" value="Nucleotide-diphospho-sugar transferases"/>
    <property type="match status" value="1"/>
</dbReference>
<feature type="transmembrane region" description="Helical" evidence="14">
    <location>
        <begin position="188"/>
        <end position="205"/>
    </location>
</feature>
<feature type="compositionally biased region" description="Acidic residues" evidence="13">
    <location>
        <begin position="415"/>
        <end position="435"/>
    </location>
</feature>
<feature type="non-terminal residue" evidence="16">
    <location>
        <position position="1695"/>
    </location>
</feature>
<keyword evidence="4" id="KW-0328">Glycosyltransferase</keyword>
<feature type="transmembrane region" description="Helical" evidence="14">
    <location>
        <begin position="120"/>
        <end position="138"/>
    </location>
</feature>
<feature type="transmembrane region" description="Helical" evidence="14">
    <location>
        <begin position="211"/>
        <end position="236"/>
    </location>
</feature>
<feature type="region of interest" description="Disordered" evidence="13">
    <location>
        <begin position="1"/>
        <end position="45"/>
    </location>
</feature>
<feature type="compositionally biased region" description="Basic and acidic residues" evidence="13">
    <location>
        <begin position="1329"/>
        <end position="1344"/>
    </location>
</feature>
<feature type="region of interest" description="Disordered" evidence="13">
    <location>
        <begin position="459"/>
        <end position="481"/>
    </location>
</feature>
<dbReference type="InterPro" id="IPR004835">
    <property type="entry name" value="Chitin_synth"/>
</dbReference>
<dbReference type="Pfam" id="PF23000">
    <property type="entry name" value="ChitinSynthase_IV_N"/>
    <property type="match status" value="1"/>
</dbReference>
<feature type="transmembrane region" description="Helical" evidence="14">
    <location>
        <begin position="1203"/>
        <end position="1222"/>
    </location>
</feature>
<evidence type="ECO:0000256" key="10">
    <source>
        <dbReference type="ARBA" id="ARBA00023180"/>
    </source>
</evidence>
<feature type="transmembrane region" description="Helical" evidence="14">
    <location>
        <begin position="1142"/>
        <end position="1163"/>
    </location>
</feature>
<dbReference type="GO" id="GO:0005886">
    <property type="term" value="C:plasma membrane"/>
    <property type="evidence" value="ECO:0007669"/>
    <property type="project" value="UniProtKB-SubCell"/>
</dbReference>
<evidence type="ECO:0000256" key="9">
    <source>
        <dbReference type="ARBA" id="ARBA00023136"/>
    </source>
</evidence>
<dbReference type="GO" id="GO:0006031">
    <property type="term" value="P:chitin biosynthetic process"/>
    <property type="evidence" value="ECO:0007669"/>
    <property type="project" value="TreeGrafter"/>
</dbReference>
<evidence type="ECO:0000256" key="8">
    <source>
        <dbReference type="ARBA" id="ARBA00023054"/>
    </source>
</evidence>
<feature type="transmembrane region" description="Helical" evidence="14">
    <location>
        <begin position="150"/>
        <end position="176"/>
    </location>
</feature>
<comment type="catalytic activity">
    <reaction evidence="12">
        <text>[(1-&gt;4)-N-acetyl-beta-D-glucosaminyl](n) + UDP-N-acetyl-alpha-D-glucosamine = [(1-&gt;4)-N-acetyl-beta-D-glucosaminyl](n+1) + UDP + H(+)</text>
        <dbReference type="Rhea" id="RHEA:16637"/>
        <dbReference type="Rhea" id="RHEA-COMP:9593"/>
        <dbReference type="Rhea" id="RHEA-COMP:9595"/>
        <dbReference type="ChEBI" id="CHEBI:15378"/>
        <dbReference type="ChEBI" id="CHEBI:17029"/>
        <dbReference type="ChEBI" id="CHEBI:57705"/>
        <dbReference type="ChEBI" id="CHEBI:58223"/>
        <dbReference type="EC" id="2.4.1.16"/>
    </reaction>
</comment>
<keyword evidence="6 14" id="KW-0812">Transmembrane</keyword>
<evidence type="ECO:0000256" key="1">
    <source>
        <dbReference type="ARBA" id="ARBA00004651"/>
    </source>
</evidence>
<feature type="compositionally biased region" description="Polar residues" evidence="13">
    <location>
        <begin position="1385"/>
        <end position="1401"/>
    </location>
</feature>
<proteinExistence type="evidence at transcript level"/>
<evidence type="ECO:0000256" key="2">
    <source>
        <dbReference type="ARBA" id="ARBA00012543"/>
    </source>
</evidence>
<feature type="transmembrane region" description="Helical" evidence="14">
    <location>
        <begin position="1175"/>
        <end position="1191"/>
    </location>
</feature>